<evidence type="ECO:0000256" key="6">
    <source>
        <dbReference type="ARBA" id="ARBA00047303"/>
    </source>
</evidence>
<dbReference type="GO" id="GO:0005524">
    <property type="term" value="F:ATP binding"/>
    <property type="evidence" value="ECO:0007669"/>
    <property type="project" value="InterPro"/>
</dbReference>
<dbReference type="OrthoDB" id="2373574at2759"/>
<dbReference type="GO" id="GO:0003688">
    <property type="term" value="F:DNA replication origin binding"/>
    <property type="evidence" value="ECO:0007669"/>
    <property type="project" value="InterPro"/>
</dbReference>
<dbReference type="GO" id="GO:0003887">
    <property type="term" value="F:DNA-directed DNA polymerase activity"/>
    <property type="evidence" value="ECO:0007669"/>
    <property type="project" value="UniProtKB-EC"/>
</dbReference>
<name>A0A2J7ZMU5_9CHLO</name>
<dbReference type="GO" id="GO:0031297">
    <property type="term" value="P:replication fork processing"/>
    <property type="evidence" value="ECO:0007669"/>
    <property type="project" value="TreeGrafter"/>
</dbReference>
<comment type="catalytic activity">
    <reaction evidence="4">
        <text>ssDNA + n NTP = ssDNA/pppN(pN)n-1 hybrid + (n-1) diphosphate.</text>
        <dbReference type="EC" id="2.7.7.102"/>
    </reaction>
</comment>
<evidence type="ECO:0000313" key="8">
    <source>
        <dbReference type="EMBL" id="PNH01594.1"/>
    </source>
</evidence>
<dbReference type="GO" id="GO:0004386">
    <property type="term" value="F:helicase activity"/>
    <property type="evidence" value="ECO:0007669"/>
    <property type="project" value="UniProtKB-KW"/>
</dbReference>
<dbReference type="EMBL" id="PGGS01000845">
    <property type="protein sequence ID" value="PNH01594.1"/>
    <property type="molecule type" value="Genomic_DNA"/>
</dbReference>
<comment type="caution">
    <text evidence="8">The sequence shown here is derived from an EMBL/GenBank/DDBJ whole genome shotgun (WGS) entry which is preliminary data.</text>
</comment>
<protein>
    <recommendedName>
        <fullName evidence="3">DNA-directed primase/polymerase protein</fullName>
        <ecNumber evidence="5">2.7.7.102</ecNumber>
    </recommendedName>
    <alternativeName>
        <fullName evidence="1">Replication origin-binding protein</fullName>
    </alternativeName>
</protein>
<dbReference type="EC" id="2.7.7.102" evidence="5"/>
<dbReference type="SMART" id="SM00487">
    <property type="entry name" value="DEXDc"/>
    <property type="match status" value="1"/>
</dbReference>
<evidence type="ECO:0000256" key="2">
    <source>
        <dbReference type="ARBA" id="ARBA00022705"/>
    </source>
</evidence>
<accession>A0A2J7ZMU5</accession>
<keyword evidence="8" id="KW-0378">Hydrolase</keyword>
<evidence type="ECO:0000256" key="3">
    <source>
        <dbReference type="ARBA" id="ARBA00026139"/>
    </source>
</evidence>
<dbReference type="SUPFAM" id="SSF52540">
    <property type="entry name" value="P-loop containing nucleoside triphosphate hydrolases"/>
    <property type="match status" value="1"/>
</dbReference>
<evidence type="ECO:0000256" key="1">
    <source>
        <dbReference type="ARBA" id="ARBA00014069"/>
    </source>
</evidence>
<dbReference type="AlphaFoldDB" id="A0A2J7ZMU5"/>
<comment type="catalytic activity">
    <reaction evidence="6">
        <text>DNA(n) + a 2'-deoxyribonucleoside 5'-triphosphate = DNA(n+1) + diphosphate</text>
        <dbReference type="Rhea" id="RHEA:22508"/>
        <dbReference type="Rhea" id="RHEA-COMP:17339"/>
        <dbReference type="Rhea" id="RHEA-COMP:17340"/>
        <dbReference type="ChEBI" id="CHEBI:33019"/>
        <dbReference type="ChEBI" id="CHEBI:61560"/>
        <dbReference type="ChEBI" id="CHEBI:173112"/>
        <dbReference type="EC" id="2.7.7.7"/>
    </reaction>
    <physiologicalReaction direction="left-to-right" evidence="6">
        <dbReference type="Rhea" id="RHEA:22509"/>
    </physiologicalReaction>
</comment>
<evidence type="ECO:0000256" key="5">
    <source>
        <dbReference type="ARBA" id="ARBA00044768"/>
    </source>
</evidence>
<sequence>MSRLKKGSAELHPLTILGTTWHRGHGAKDRMQSLAARTGAACQVQLQDPDSGSRHFGCYETWDVALVNLKRLRGQRRHLFEIITHGAPCKPYLDIDGHVMPAGIESMQELVAHADRLIIAIFAADYGIALSTNDLLWLVSPNPDKISLHLVVATHAPQWLYSSNHQSDPSGASHLAMRIVQQDPDVLGPMVDIGVYTKDREMRAIGASKFGKPGGVLTLFQREGEAGQVKPADALITNLDPPSERKLIPVPLHIPRVVRTERRALRTPREAAERDPEENSAEVVTRMLDLLRTRLHPSAYHDRTHGAEDAYDTSRGIKFNYTDRNEPCYSGRVHDGAQNLRCYIDAAGDIYAKCFSVNCAAAAAHRIGPLRAESDAFLASAIRVDIPFMQLNVDDGHDMDGDIGVFNAAVQRWLRGDARVLSIRSPMGTGKTTFLDDLLTSLDSARPSVLIVTYRQSLASEHARKMRSHGLVSYLDVGHDQDLTDRTLFPRVICQIESLGRLSGASRLVPDFDIIVLDEVESVLRHYASPTVTSPLFAMDAFMIMLRHARRGIITLDATWGAATHEVLSKANLSNILVVNTRRPTSPRKFSFTNDEDSWVTQILEDLAAGINVVVVTLSAEKAYAIRTLAIDRGAVDEDRIILHTSKTADDVKKQLSDVDALWSRHQLVIYSPTIAAGVDFSSEHFGRMYFYACAQSALPSTALQMLFRVRKITDPTVRCCAARTMRLATTAAVAPLTSRDMWSWLMWMEMSQRPRDISGVDTPVQAQALAREVPGQPQKRSSVMAPPQSFWFKILSYVEAERQNAHVQFLHQFALLADAAGHAVCISHIKEERVPQGTQALAARMLEVESLPTTAREVEEAEARIMANNASEEDKWLCYVAAYKKGWSLDRIDAAFLAAHGTQCTSGHATLLARVLCPELRRPHEADVPLAERANILKIPLVDETLRALGLASPFDTTIIADLAVTFRDRLAATEMFRNYPTTARLFNNNGRTTTPVAEWDLNTIAKAVNMVLGAVGLALVGQEARKQTKGLRQSRMTNYHLAADTVDEMLELTKLRLRRSGLAPSNEHARALLDACTLPRYGHLIDVDSC</sequence>
<evidence type="ECO:0000313" key="9">
    <source>
        <dbReference type="Proteomes" id="UP000236333"/>
    </source>
</evidence>
<dbReference type="InterPro" id="IPR014001">
    <property type="entry name" value="Helicase_ATP-bd"/>
</dbReference>
<keyword evidence="8" id="KW-0547">Nucleotide-binding</keyword>
<dbReference type="GO" id="GO:0042276">
    <property type="term" value="P:error-prone translesion synthesis"/>
    <property type="evidence" value="ECO:0007669"/>
    <property type="project" value="InterPro"/>
</dbReference>
<dbReference type="InterPro" id="IPR003450">
    <property type="entry name" value="Replication_origin-bd"/>
</dbReference>
<dbReference type="PANTHER" id="PTHR31399:SF0">
    <property type="entry name" value="DNA-DIRECTED PRIMASE_POLYMERASE PROTEIN"/>
    <property type="match status" value="1"/>
</dbReference>
<keyword evidence="8" id="KW-0067">ATP-binding</keyword>
<dbReference type="InterPro" id="IPR027417">
    <property type="entry name" value="P-loop_NTPase"/>
</dbReference>
<organism evidence="8 9">
    <name type="scientific">Tetrabaena socialis</name>
    <dbReference type="NCBI Taxonomy" id="47790"/>
    <lineage>
        <taxon>Eukaryota</taxon>
        <taxon>Viridiplantae</taxon>
        <taxon>Chlorophyta</taxon>
        <taxon>core chlorophytes</taxon>
        <taxon>Chlorophyceae</taxon>
        <taxon>CS clade</taxon>
        <taxon>Chlamydomonadales</taxon>
        <taxon>Tetrabaenaceae</taxon>
        <taxon>Tetrabaena</taxon>
    </lineage>
</organism>
<dbReference type="GO" id="GO:0005759">
    <property type="term" value="C:mitochondrial matrix"/>
    <property type="evidence" value="ECO:0007669"/>
    <property type="project" value="TreeGrafter"/>
</dbReference>
<dbReference type="Proteomes" id="UP000236333">
    <property type="component" value="Unassembled WGS sequence"/>
</dbReference>
<keyword evidence="8" id="KW-0347">Helicase</keyword>
<dbReference type="Pfam" id="PF02399">
    <property type="entry name" value="Herpes_ori_bp"/>
    <property type="match status" value="1"/>
</dbReference>
<proteinExistence type="predicted"/>
<dbReference type="GO" id="GO:0005634">
    <property type="term" value="C:nucleus"/>
    <property type="evidence" value="ECO:0007669"/>
    <property type="project" value="TreeGrafter"/>
</dbReference>
<dbReference type="PANTHER" id="PTHR31399">
    <property type="entry name" value="DNA-DIRECTED PRIMASE / POLYMERASE PROTEIN"/>
    <property type="match status" value="1"/>
</dbReference>
<dbReference type="InterPro" id="IPR044917">
    <property type="entry name" value="PRIMPOL"/>
</dbReference>
<feature type="domain" description="Helicase ATP-binding" evidence="7">
    <location>
        <begin position="402"/>
        <end position="592"/>
    </location>
</feature>
<dbReference type="GO" id="GO:0003682">
    <property type="term" value="F:chromatin binding"/>
    <property type="evidence" value="ECO:0007669"/>
    <property type="project" value="TreeGrafter"/>
</dbReference>
<dbReference type="GO" id="GO:0009411">
    <property type="term" value="P:response to UV"/>
    <property type="evidence" value="ECO:0007669"/>
    <property type="project" value="TreeGrafter"/>
</dbReference>
<dbReference type="Gene3D" id="3.40.50.300">
    <property type="entry name" value="P-loop containing nucleotide triphosphate hydrolases"/>
    <property type="match status" value="1"/>
</dbReference>
<keyword evidence="2" id="KW-0235">DNA replication</keyword>
<evidence type="ECO:0000259" key="7">
    <source>
        <dbReference type="SMART" id="SM00487"/>
    </source>
</evidence>
<gene>
    <name evidence="8" type="ORF">TSOC_012504</name>
</gene>
<reference evidence="8 9" key="1">
    <citation type="journal article" date="2017" name="Mol. Biol. Evol.">
        <title>The 4-celled Tetrabaena socialis nuclear genome reveals the essential components for genetic control of cell number at the origin of multicellularity in the volvocine lineage.</title>
        <authorList>
            <person name="Featherston J."/>
            <person name="Arakaki Y."/>
            <person name="Hanschen E.R."/>
            <person name="Ferris P.J."/>
            <person name="Michod R.E."/>
            <person name="Olson B.J.S.C."/>
            <person name="Nozaki H."/>
            <person name="Durand P.M."/>
        </authorList>
    </citation>
    <scope>NUCLEOTIDE SEQUENCE [LARGE SCALE GENOMIC DNA]</scope>
    <source>
        <strain evidence="8 9">NIES-571</strain>
    </source>
</reference>
<dbReference type="GO" id="GO:0006264">
    <property type="term" value="P:mitochondrial DNA replication"/>
    <property type="evidence" value="ECO:0007669"/>
    <property type="project" value="TreeGrafter"/>
</dbReference>
<keyword evidence="9" id="KW-1185">Reference proteome</keyword>
<evidence type="ECO:0000256" key="4">
    <source>
        <dbReference type="ARBA" id="ARBA00044677"/>
    </source>
</evidence>